<dbReference type="AlphaFoldDB" id="A0A5J9VWL9"/>
<protein>
    <submittedName>
        <fullName evidence="1">Uncharacterized protein</fullName>
    </submittedName>
</protein>
<sequence>MTTAPVLNLSSAPDGFAEIVYESTRNAMPPLTVNQCPNHLVSNMFHNIEDVDDGAGMHMCLSWYCWWWVVPACDHKDRFVERQPRTTAQSTRLIMVDLVKYYVVFPVLAAFEEEEWDG</sequence>
<evidence type="ECO:0000313" key="1">
    <source>
        <dbReference type="EMBL" id="TVU40036.1"/>
    </source>
</evidence>
<feature type="non-terminal residue" evidence="1">
    <location>
        <position position="118"/>
    </location>
</feature>
<accession>A0A5J9VWL9</accession>
<keyword evidence="2" id="KW-1185">Reference proteome</keyword>
<reference evidence="1 2" key="1">
    <citation type="journal article" date="2019" name="Sci. Rep.">
        <title>A high-quality genome of Eragrostis curvula grass provides insights into Poaceae evolution and supports new strategies to enhance forage quality.</title>
        <authorList>
            <person name="Carballo J."/>
            <person name="Santos B.A.C.M."/>
            <person name="Zappacosta D."/>
            <person name="Garbus I."/>
            <person name="Selva J.P."/>
            <person name="Gallo C.A."/>
            <person name="Diaz A."/>
            <person name="Albertini E."/>
            <person name="Caccamo M."/>
            <person name="Echenique V."/>
        </authorList>
    </citation>
    <scope>NUCLEOTIDE SEQUENCE [LARGE SCALE GENOMIC DNA]</scope>
    <source>
        <strain evidence="2">cv. Victoria</strain>
        <tissue evidence="1">Leaf</tissue>
    </source>
</reference>
<dbReference type="EMBL" id="RWGY01000007">
    <property type="protein sequence ID" value="TVU40036.1"/>
    <property type="molecule type" value="Genomic_DNA"/>
</dbReference>
<organism evidence="1 2">
    <name type="scientific">Eragrostis curvula</name>
    <name type="common">weeping love grass</name>
    <dbReference type="NCBI Taxonomy" id="38414"/>
    <lineage>
        <taxon>Eukaryota</taxon>
        <taxon>Viridiplantae</taxon>
        <taxon>Streptophyta</taxon>
        <taxon>Embryophyta</taxon>
        <taxon>Tracheophyta</taxon>
        <taxon>Spermatophyta</taxon>
        <taxon>Magnoliopsida</taxon>
        <taxon>Liliopsida</taxon>
        <taxon>Poales</taxon>
        <taxon>Poaceae</taxon>
        <taxon>PACMAD clade</taxon>
        <taxon>Chloridoideae</taxon>
        <taxon>Eragrostideae</taxon>
        <taxon>Eragrostidinae</taxon>
        <taxon>Eragrostis</taxon>
    </lineage>
</organism>
<dbReference type="Gramene" id="TVU40036">
    <property type="protein sequence ID" value="TVU40036"/>
    <property type="gene ID" value="EJB05_13482"/>
</dbReference>
<comment type="caution">
    <text evidence="1">The sequence shown here is derived from an EMBL/GenBank/DDBJ whole genome shotgun (WGS) entry which is preliminary data.</text>
</comment>
<gene>
    <name evidence="1" type="ORF">EJB05_13482</name>
</gene>
<dbReference type="Proteomes" id="UP000324897">
    <property type="component" value="Chromosome 4"/>
</dbReference>
<name>A0A5J9VWL9_9POAL</name>
<proteinExistence type="predicted"/>
<evidence type="ECO:0000313" key="2">
    <source>
        <dbReference type="Proteomes" id="UP000324897"/>
    </source>
</evidence>